<dbReference type="SMART" id="SM00066">
    <property type="entry name" value="GAL4"/>
    <property type="match status" value="1"/>
</dbReference>
<dbReference type="Pfam" id="PF11951">
    <property type="entry name" value="Fungal_trans_2"/>
    <property type="match status" value="1"/>
</dbReference>
<dbReference type="PROSITE" id="PS00463">
    <property type="entry name" value="ZN2_CY6_FUNGAL_1"/>
    <property type="match status" value="1"/>
</dbReference>
<dbReference type="GO" id="GO:0001228">
    <property type="term" value="F:DNA-binding transcription activator activity, RNA polymerase II-specific"/>
    <property type="evidence" value="ECO:0007669"/>
    <property type="project" value="TreeGrafter"/>
</dbReference>
<feature type="region of interest" description="Disordered" evidence="2">
    <location>
        <begin position="52"/>
        <end position="81"/>
    </location>
</feature>
<dbReference type="OrthoDB" id="5295362at2759"/>
<dbReference type="InterPro" id="IPR001138">
    <property type="entry name" value="Zn2Cys6_DnaBD"/>
</dbReference>
<name>A0A136IJ06_9PEZI</name>
<dbReference type="STRING" id="196109.A0A136IJ06"/>
<reference evidence="5" key="1">
    <citation type="submission" date="2016-02" db="EMBL/GenBank/DDBJ databases">
        <title>Draft genome sequence of Microdochium bolleyi, a fungal endophyte of beachgrass.</title>
        <authorList>
            <consortium name="DOE Joint Genome Institute"/>
            <person name="David A.S."/>
            <person name="May G."/>
            <person name="Haridas S."/>
            <person name="Lim J."/>
            <person name="Wang M."/>
            <person name="Labutti K."/>
            <person name="Lipzen A."/>
            <person name="Barry K."/>
            <person name="Grigoriev I.V."/>
        </authorList>
    </citation>
    <scope>NUCLEOTIDE SEQUENCE [LARGE SCALE GENOMIC DNA]</scope>
    <source>
        <strain evidence="5">J235TASD1</strain>
    </source>
</reference>
<dbReference type="SUPFAM" id="SSF57701">
    <property type="entry name" value="Zn2/Cys6 DNA-binding domain"/>
    <property type="match status" value="1"/>
</dbReference>
<dbReference type="CDD" id="cd00067">
    <property type="entry name" value="GAL4"/>
    <property type="match status" value="1"/>
</dbReference>
<dbReference type="InterPro" id="IPR021858">
    <property type="entry name" value="Fun_TF"/>
</dbReference>
<sequence length="391" mass="43596">MAPRRSHYKSRRGCEQCKARRVKCNEAKPSCQNCVRRRVQCTYSFLAQGQGGRETESSALLDRDATPAEPTAAPSSEPCSPDYRTTRRVELQLMHHYSTATCETMGNTPQQREIWRIAVPQEAASHDFLMDGILSVTACHRAHADPSRAAACMTAALHYQNSGLRGYQSALGSIGPGNCQAIFAFSVMLTVLGFAMPPMYPESQPVSAATSLSCIFELLKGVKVTTDEFTYSIQNGIFAPLFTSTKDPAARLRTVPVRETEGAMAQLRKRTQFVAKYVSAEVVEIYQSSVDSLEGGFREVSSTQTFNLIIAWPVMVDPRMVGLFNKRDPLALLIWLHYAVLTLSVHDQWWGRGFGVRLVEDLSRILHDVDPEWDPWTAWAREYASLFSGRA</sequence>
<gene>
    <name evidence="4" type="ORF">Micbo1qcDRAFT_154565</name>
</gene>
<protein>
    <recommendedName>
        <fullName evidence="3">Zn(2)-C6 fungal-type domain-containing protein</fullName>
    </recommendedName>
</protein>
<dbReference type="Pfam" id="PF00172">
    <property type="entry name" value="Zn_clus"/>
    <property type="match status" value="1"/>
</dbReference>
<dbReference type="Proteomes" id="UP000070501">
    <property type="component" value="Unassembled WGS sequence"/>
</dbReference>
<dbReference type="AlphaFoldDB" id="A0A136IJ06"/>
<feature type="compositionally biased region" description="Basic and acidic residues" evidence="2">
    <location>
        <begin position="53"/>
        <end position="66"/>
    </location>
</feature>
<evidence type="ECO:0000256" key="1">
    <source>
        <dbReference type="ARBA" id="ARBA00023242"/>
    </source>
</evidence>
<feature type="compositionally biased region" description="Low complexity" evidence="2">
    <location>
        <begin position="67"/>
        <end position="78"/>
    </location>
</feature>
<dbReference type="PANTHER" id="PTHR47784">
    <property type="entry name" value="STEROL UPTAKE CONTROL PROTEIN 2"/>
    <property type="match status" value="1"/>
</dbReference>
<dbReference type="Gene3D" id="4.10.240.10">
    <property type="entry name" value="Zn(2)-C6 fungal-type DNA-binding domain"/>
    <property type="match status" value="1"/>
</dbReference>
<accession>A0A136IJ06</accession>
<feature type="domain" description="Zn(2)-C6 fungal-type" evidence="3">
    <location>
        <begin position="13"/>
        <end position="43"/>
    </location>
</feature>
<dbReference type="PANTHER" id="PTHR47784:SF10">
    <property type="entry name" value="TRANSCRIPTION FACTOR, PUTATIVE (AFU_ORTHOLOGUE AFUA_6G14150)-RELATED"/>
    <property type="match status" value="1"/>
</dbReference>
<dbReference type="GO" id="GO:0008270">
    <property type="term" value="F:zinc ion binding"/>
    <property type="evidence" value="ECO:0007669"/>
    <property type="project" value="InterPro"/>
</dbReference>
<keyword evidence="1" id="KW-0539">Nucleus</keyword>
<dbReference type="PROSITE" id="PS50048">
    <property type="entry name" value="ZN2_CY6_FUNGAL_2"/>
    <property type="match status" value="1"/>
</dbReference>
<dbReference type="InterPro" id="IPR036864">
    <property type="entry name" value="Zn2-C6_fun-type_DNA-bd_sf"/>
</dbReference>
<dbReference type="InterPro" id="IPR053157">
    <property type="entry name" value="Sterol_Uptake_Regulator"/>
</dbReference>
<evidence type="ECO:0000313" key="5">
    <source>
        <dbReference type="Proteomes" id="UP000070501"/>
    </source>
</evidence>
<keyword evidence="5" id="KW-1185">Reference proteome</keyword>
<evidence type="ECO:0000313" key="4">
    <source>
        <dbReference type="EMBL" id="KXJ84933.1"/>
    </source>
</evidence>
<dbReference type="EMBL" id="KQ964310">
    <property type="protein sequence ID" value="KXJ84933.1"/>
    <property type="molecule type" value="Genomic_DNA"/>
</dbReference>
<organism evidence="4 5">
    <name type="scientific">Microdochium bolleyi</name>
    <dbReference type="NCBI Taxonomy" id="196109"/>
    <lineage>
        <taxon>Eukaryota</taxon>
        <taxon>Fungi</taxon>
        <taxon>Dikarya</taxon>
        <taxon>Ascomycota</taxon>
        <taxon>Pezizomycotina</taxon>
        <taxon>Sordariomycetes</taxon>
        <taxon>Xylariomycetidae</taxon>
        <taxon>Xylariales</taxon>
        <taxon>Microdochiaceae</taxon>
        <taxon>Microdochium</taxon>
    </lineage>
</organism>
<proteinExistence type="predicted"/>
<dbReference type="InParanoid" id="A0A136IJ06"/>
<evidence type="ECO:0000256" key="2">
    <source>
        <dbReference type="SAM" id="MobiDB-lite"/>
    </source>
</evidence>
<evidence type="ECO:0000259" key="3">
    <source>
        <dbReference type="PROSITE" id="PS50048"/>
    </source>
</evidence>